<evidence type="ECO:0000313" key="3">
    <source>
        <dbReference type="Proteomes" id="UP000533080"/>
    </source>
</evidence>
<evidence type="ECO:0000256" key="1">
    <source>
        <dbReference type="SAM" id="MobiDB-lite"/>
    </source>
</evidence>
<protein>
    <submittedName>
        <fullName evidence="2">DUF2892 domain-containing protein</fullName>
    </submittedName>
</protein>
<gene>
    <name evidence="2" type="ORF">HNV28_04005</name>
</gene>
<feature type="region of interest" description="Disordered" evidence="1">
    <location>
        <begin position="1"/>
        <end position="21"/>
    </location>
</feature>
<dbReference type="AlphaFoldDB" id="A0A7Y4IEU3"/>
<evidence type="ECO:0000313" key="2">
    <source>
        <dbReference type="EMBL" id="NOJ77510.1"/>
    </source>
</evidence>
<dbReference type="EMBL" id="JABFNT010000009">
    <property type="protein sequence ID" value="NOJ77510.1"/>
    <property type="molecule type" value="Genomic_DNA"/>
</dbReference>
<reference evidence="2 3" key="1">
    <citation type="submission" date="2020-05" db="EMBL/GenBank/DDBJ databases">
        <authorList>
            <person name="Whitworth D."/>
        </authorList>
    </citation>
    <scope>NUCLEOTIDE SEQUENCE [LARGE SCALE GENOMIC DNA]</scope>
    <source>
        <strain evidence="2 3">AM005</strain>
    </source>
</reference>
<organism evidence="2 3">
    <name type="scientific">Myxococcus xanthus</name>
    <dbReference type="NCBI Taxonomy" id="34"/>
    <lineage>
        <taxon>Bacteria</taxon>
        <taxon>Pseudomonadati</taxon>
        <taxon>Myxococcota</taxon>
        <taxon>Myxococcia</taxon>
        <taxon>Myxococcales</taxon>
        <taxon>Cystobacterineae</taxon>
        <taxon>Myxococcaceae</taxon>
        <taxon>Myxococcus</taxon>
    </lineage>
</organism>
<sequence>MPGVPPVRGSGPGGRPPGRGHLRPWEVHMVVGFLASRPGRWLRIVTGAGMVVGGLAAGTSRGAAVALVGLGPLVAAALDWVPTAALFGLPMDGPTLRRELGVSDEASLLEGLPRASMRGVSPTLH</sequence>
<name>A0A7Y4IEU3_MYXXA</name>
<proteinExistence type="predicted"/>
<comment type="caution">
    <text evidence="2">The sequence shown here is derived from an EMBL/GenBank/DDBJ whole genome shotgun (WGS) entry which is preliminary data.</text>
</comment>
<dbReference type="Proteomes" id="UP000533080">
    <property type="component" value="Unassembled WGS sequence"/>
</dbReference>
<accession>A0A7Y4IEU3</accession>